<dbReference type="Proteomes" id="UP001489719">
    <property type="component" value="Unassembled WGS sequence"/>
</dbReference>
<keyword evidence="2" id="KW-1185">Reference proteome</keyword>
<evidence type="ECO:0000313" key="2">
    <source>
        <dbReference type="Proteomes" id="UP001489719"/>
    </source>
</evidence>
<organism evidence="1 2">
    <name type="scientific">Lipomyces orientalis</name>
    <dbReference type="NCBI Taxonomy" id="1233043"/>
    <lineage>
        <taxon>Eukaryota</taxon>
        <taxon>Fungi</taxon>
        <taxon>Dikarya</taxon>
        <taxon>Ascomycota</taxon>
        <taxon>Saccharomycotina</taxon>
        <taxon>Lipomycetes</taxon>
        <taxon>Lipomycetales</taxon>
        <taxon>Lipomycetaceae</taxon>
        <taxon>Lipomyces</taxon>
    </lineage>
</organism>
<dbReference type="EMBL" id="MU970094">
    <property type="protein sequence ID" value="KAK9321603.1"/>
    <property type="molecule type" value="Genomic_DNA"/>
</dbReference>
<accession>A0ACC3TKF5</accession>
<protein>
    <submittedName>
        <fullName evidence="1">Uncharacterized protein</fullName>
    </submittedName>
</protein>
<comment type="caution">
    <text evidence="1">The sequence shown here is derived from an EMBL/GenBank/DDBJ whole genome shotgun (WGS) entry which is preliminary data.</text>
</comment>
<sequence length="199" mass="21600">MSPKVIVVTGSNRGDTVIATPLAPRSRRLPNMTLVELDADDLGTIDSAVADVERIAPEGLDDLWNNLGVYNVDQNLASFLPLLEKRATKKIVSVSSVAASFDFTKNVGSFLTQLDAPFIYAASKATLNMSAWYVHNQLNSSGFTIVLIHPGVVLTEMNITVQGIPTEESPTKMMAVVDAPSAQDEFVFKSYDGSKHERI</sequence>
<reference evidence="2" key="1">
    <citation type="journal article" date="2024" name="Front. Bioeng. Biotechnol.">
        <title>Genome-scale model development and genomic sequencing of the oleaginous clade Lipomyces.</title>
        <authorList>
            <person name="Czajka J.J."/>
            <person name="Han Y."/>
            <person name="Kim J."/>
            <person name="Mondo S.J."/>
            <person name="Hofstad B.A."/>
            <person name="Robles A."/>
            <person name="Haridas S."/>
            <person name="Riley R."/>
            <person name="LaButti K."/>
            <person name="Pangilinan J."/>
            <person name="Andreopoulos W."/>
            <person name="Lipzen A."/>
            <person name="Yan J."/>
            <person name="Wang M."/>
            <person name="Ng V."/>
            <person name="Grigoriev I.V."/>
            <person name="Spatafora J.W."/>
            <person name="Magnuson J.K."/>
            <person name="Baker S.E."/>
            <person name="Pomraning K.R."/>
        </authorList>
    </citation>
    <scope>NUCLEOTIDE SEQUENCE [LARGE SCALE GENOMIC DNA]</scope>
    <source>
        <strain evidence="2">CBS 10300</strain>
    </source>
</reference>
<proteinExistence type="predicted"/>
<name>A0ACC3TKF5_9ASCO</name>
<gene>
    <name evidence="1" type="ORF">V1517DRAFT_353617</name>
</gene>
<evidence type="ECO:0000313" key="1">
    <source>
        <dbReference type="EMBL" id="KAK9321603.1"/>
    </source>
</evidence>